<proteinExistence type="predicted"/>
<evidence type="ECO:0000313" key="2">
    <source>
        <dbReference type="Proteomes" id="UP001140949"/>
    </source>
</evidence>
<gene>
    <name evidence="1" type="ORF">M6B38_166265</name>
</gene>
<dbReference type="AlphaFoldDB" id="A0AAX6EYB5"/>
<accession>A0AAX6EYB5</accession>
<sequence length="58" mass="6505">MSMSIWLNPTSPGRTHPWISKTVPAREQCPTSSSLRKTCSSKPTYTIARYTTRDTSTT</sequence>
<name>A0AAX6EYB5_IRIPA</name>
<reference evidence="1" key="1">
    <citation type="journal article" date="2023" name="GigaByte">
        <title>Genome assembly of the bearded iris, Iris pallida Lam.</title>
        <authorList>
            <person name="Bruccoleri R.E."/>
            <person name="Oakeley E.J."/>
            <person name="Faust A.M.E."/>
            <person name="Altorfer M."/>
            <person name="Dessus-Babus S."/>
            <person name="Burckhardt D."/>
            <person name="Oertli M."/>
            <person name="Naumann U."/>
            <person name="Petersen F."/>
            <person name="Wong J."/>
        </authorList>
    </citation>
    <scope>NUCLEOTIDE SEQUENCE</scope>
    <source>
        <strain evidence="1">GSM-AAB239-AS_SAM_17_03QT</strain>
    </source>
</reference>
<organism evidence="1 2">
    <name type="scientific">Iris pallida</name>
    <name type="common">Sweet iris</name>
    <dbReference type="NCBI Taxonomy" id="29817"/>
    <lineage>
        <taxon>Eukaryota</taxon>
        <taxon>Viridiplantae</taxon>
        <taxon>Streptophyta</taxon>
        <taxon>Embryophyta</taxon>
        <taxon>Tracheophyta</taxon>
        <taxon>Spermatophyta</taxon>
        <taxon>Magnoliopsida</taxon>
        <taxon>Liliopsida</taxon>
        <taxon>Asparagales</taxon>
        <taxon>Iridaceae</taxon>
        <taxon>Iridoideae</taxon>
        <taxon>Irideae</taxon>
        <taxon>Iris</taxon>
    </lineage>
</organism>
<comment type="caution">
    <text evidence="1">The sequence shown here is derived from an EMBL/GenBank/DDBJ whole genome shotgun (WGS) entry which is preliminary data.</text>
</comment>
<dbReference type="EMBL" id="JANAVB010033219">
    <property type="protein sequence ID" value="KAJ6808918.1"/>
    <property type="molecule type" value="Genomic_DNA"/>
</dbReference>
<keyword evidence="2" id="KW-1185">Reference proteome</keyword>
<dbReference type="Proteomes" id="UP001140949">
    <property type="component" value="Unassembled WGS sequence"/>
</dbReference>
<evidence type="ECO:0000313" key="1">
    <source>
        <dbReference type="EMBL" id="KAJ6808918.1"/>
    </source>
</evidence>
<protein>
    <submittedName>
        <fullName evidence="1">Uncharacterized protein</fullName>
    </submittedName>
</protein>
<reference evidence="1" key="2">
    <citation type="submission" date="2023-04" db="EMBL/GenBank/DDBJ databases">
        <authorList>
            <person name="Bruccoleri R.E."/>
            <person name="Oakeley E.J."/>
            <person name="Faust A.-M."/>
            <person name="Dessus-Babus S."/>
            <person name="Altorfer M."/>
            <person name="Burckhardt D."/>
            <person name="Oertli M."/>
            <person name="Naumann U."/>
            <person name="Petersen F."/>
            <person name="Wong J."/>
        </authorList>
    </citation>
    <scope>NUCLEOTIDE SEQUENCE</scope>
    <source>
        <strain evidence="1">GSM-AAB239-AS_SAM_17_03QT</strain>
        <tissue evidence="1">Leaf</tissue>
    </source>
</reference>